<evidence type="ECO:0000256" key="5">
    <source>
        <dbReference type="ARBA" id="ARBA00022598"/>
    </source>
</evidence>
<evidence type="ECO:0000256" key="1">
    <source>
        <dbReference type="ARBA" id="ARBA00004496"/>
    </source>
</evidence>
<dbReference type="EC" id="6.3.2.8" evidence="3 14"/>
<evidence type="ECO:0000259" key="15">
    <source>
        <dbReference type="Pfam" id="PF01225"/>
    </source>
</evidence>
<keyword evidence="12 14" id="KW-0961">Cell wall biogenesis/degradation</keyword>
<evidence type="ECO:0000313" key="19">
    <source>
        <dbReference type="Proteomes" id="UP000622245"/>
    </source>
</evidence>
<evidence type="ECO:0000256" key="4">
    <source>
        <dbReference type="ARBA" id="ARBA00022490"/>
    </source>
</evidence>
<dbReference type="InterPro" id="IPR036565">
    <property type="entry name" value="Mur-like_cat_sf"/>
</dbReference>
<evidence type="ECO:0000256" key="11">
    <source>
        <dbReference type="ARBA" id="ARBA00023306"/>
    </source>
</evidence>
<dbReference type="InterPro" id="IPR005758">
    <property type="entry name" value="UDP-N-AcMur_Ala_ligase_MurC"/>
</dbReference>
<evidence type="ECO:0000256" key="6">
    <source>
        <dbReference type="ARBA" id="ARBA00022618"/>
    </source>
</evidence>
<comment type="pathway">
    <text evidence="2 14">Cell wall biogenesis; peptidoglycan biosynthesis.</text>
</comment>
<gene>
    <name evidence="14 18" type="primary">murC</name>
    <name evidence="18" type="ORF">JM949_13605</name>
</gene>
<dbReference type="SUPFAM" id="SSF53244">
    <property type="entry name" value="MurD-like peptide ligases, peptide-binding domain"/>
    <property type="match status" value="1"/>
</dbReference>
<evidence type="ECO:0000256" key="3">
    <source>
        <dbReference type="ARBA" id="ARBA00012211"/>
    </source>
</evidence>
<evidence type="ECO:0000256" key="14">
    <source>
        <dbReference type="HAMAP-Rule" id="MF_00046"/>
    </source>
</evidence>
<keyword evidence="11 14" id="KW-0131">Cell cycle</keyword>
<feature type="binding site" evidence="14">
    <location>
        <begin position="126"/>
        <end position="132"/>
    </location>
    <ligand>
        <name>ATP</name>
        <dbReference type="ChEBI" id="CHEBI:30616"/>
    </ligand>
</feature>
<comment type="catalytic activity">
    <reaction evidence="13 14">
        <text>UDP-N-acetyl-alpha-D-muramate + L-alanine + ATP = UDP-N-acetyl-alpha-D-muramoyl-L-alanine + ADP + phosphate + H(+)</text>
        <dbReference type="Rhea" id="RHEA:23372"/>
        <dbReference type="ChEBI" id="CHEBI:15378"/>
        <dbReference type="ChEBI" id="CHEBI:30616"/>
        <dbReference type="ChEBI" id="CHEBI:43474"/>
        <dbReference type="ChEBI" id="CHEBI:57972"/>
        <dbReference type="ChEBI" id="CHEBI:70757"/>
        <dbReference type="ChEBI" id="CHEBI:83898"/>
        <dbReference type="ChEBI" id="CHEBI:456216"/>
        <dbReference type="EC" id="6.3.2.8"/>
    </reaction>
</comment>
<keyword evidence="7 14" id="KW-0547">Nucleotide-binding</keyword>
<dbReference type="Gene3D" id="3.90.190.20">
    <property type="entry name" value="Mur ligase, C-terminal domain"/>
    <property type="match status" value="1"/>
</dbReference>
<reference evidence="18 19" key="1">
    <citation type="submission" date="2021-01" db="EMBL/GenBank/DDBJ databases">
        <title>Draft genome sequence of Micromonospora sp. strain STR1s_6.</title>
        <authorList>
            <person name="Karlyshev A."/>
            <person name="Jawad R."/>
        </authorList>
    </citation>
    <scope>NUCLEOTIDE SEQUENCE [LARGE SCALE GENOMIC DNA]</scope>
    <source>
        <strain evidence="18 19">STR1S-6</strain>
    </source>
</reference>
<dbReference type="Pfam" id="PF01225">
    <property type="entry name" value="Mur_ligase"/>
    <property type="match status" value="1"/>
</dbReference>
<dbReference type="PANTHER" id="PTHR43445:SF3">
    <property type="entry name" value="UDP-N-ACETYLMURAMATE--L-ALANINE LIGASE"/>
    <property type="match status" value="1"/>
</dbReference>
<dbReference type="Gene3D" id="3.40.1190.10">
    <property type="entry name" value="Mur-like, catalytic domain"/>
    <property type="match status" value="1"/>
</dbReference>
<evidence type="ECO:0000256" key="10">
    <source>
        <dbReference type="ARBA" id="ARBA00022984"/>
    </source>
</evidence>
<evidence type="ECO:0000256" key="13">
    <source>
        <dbReference type="ARBA" id="ARBA00047833"/>
    </source>
</evidence>
<dbReference type="EMBL" id="JAEVHL010000054">
    <property type="protein sequence ID" value="MBM0276389.1"/>
    <property type="molecule type" value="Genomic_DNA"/>
</dbReference>
<dbReference type="InterPro" id="IPR050061">
    <property type="entry name" value="MurCDEF_pg_biosynth"/>
</dbReference>
<dbReference type="InterPro" id="IPR000713">
    <property type="entry name" value="Mur_ligase_N"/>
</dbReference>
<dbReference type="Pfam" id="PF02875">
    <property type="entry name" value="Mur_ligase_C"/>
    <property type="match status" value="1"/>
</dbReference>
<protein>
    <recommendedName>
        <fullName evidence="3 14">UDP-N-acetylmuramate--L-alanine ligase</fullName>
        <ecNumber evidence="3 14">6.3.2.8</ecNumber>
    </recommendedName>
    <alternativeName>
        <fullName evidence="14">UDP-N-acetylmuramoyl-L-alanine synthetase</fullName>
    </alternativeName>
</protein>
<feature type="domain" description="Mur ligase C-terminal" evidence="16">
    <location>
        <begin position="330"/>
        <end position="458"/>
    </location>
</feature>
<proteinExistence type="inferred from homology"/>
<evidence type="ECO:0000259" key="16">
    <source>
        <dbReference type="Pfam" id="PF02875"/>
    </source>
</evidence>
<evidence type="ECO:0000313" key="18">
    <source>
        <dbReference type="EMBL" id="MBM0276389.1"/>
    </source>
</evidence>
<dbReference type="HAMAP" id="MF_00046">
    <property type="entry name" value="MurC"/>
    <property type="match status" value="1"/>
</dbReference>
<evidence type="ECO:0000256" key="12">
    <source>
        <dbReference type="ARBA" id="ARBA00023316"/>
    </source>
</evidence>
<dbReference type="Gene3D" id="3.40.50.720">
    <property type="entry name" value="NAD(P)-binding Rossmann-like Domain"/>
    <property type="match status" value="1"/>
</dbReference>
<keyword evidence="19" id="KW-1185">Reference proteome</keyword>
<name>A0ABS1YGP6_9ACTN</name>
<sequence length="481" mass="49914">MTDTITGNPTIEAYTGPIDLSRPHFVGVGGSAMSGLARLLAELGHEVSGSDLNDCATLAVLGAAGVRIYLGHDASHVDGASCVVYTTVAQNAPEIGAARAAGIPVVHRAQVLDALSANRRLVAVSGSHGKSTTTGILAHILRTLGEDPTYLIGADVTGPLSGARLGGSRLLVAEADESDRSFHFLRPSIAVITNVTDDHPENFVNHAAVMRAYVEFGCRIASHGFLIVNADCVGANVAAEVIADERPDLTVLRYGRSRTADICLLDVHAEGWSVSATVRMPNGTTVRLTLPTPAAHHLENAVAAVSCAVALGLDPTDAAGAACTFAGVRRRFEHVDTRAGVTLVDSYADHPKEIAADLEAARTLARGRVIVVFQPSGHARVLAFSSRIGRLLADKADYVLLLDVHGTVPQGRPAADATVIVTHLRDGKYCLPLGADHVARIVGGMAGRGDVVLTMGTGDVTGYGAAILDALSQRSGVALSV</sequence>
<dbReference type="InterPro" id="IPR013221">
    <property type="entry name" value="Mur_ligase_cen"/>
</dbReference>
<dbReference type="PANTHER" id="PTHR43445">
    <property type="entry name" value="UDP-N-ACETYLMURAMATE--L-ALANINE LIGASE-RELATED"/>
    <property type="match status" value="1"/>
</dbReference>
<dbReference type="NCBIfam" id="TIGR01082">
    <property type="entry name" value="murC"/>
    <property type="match status" value="1"/>
</dbReference>
<dbReference type="InterPro" id="IPR036615">
    <property type="entry name" value="Mur_ligase_C_dom_sf"/>
</dbReference>
<evidence type="ECO:0000256" key="7">
    <source>
        <dbReference type="ARBA" id="ARBA00022741"/>
    </source>
</evidence>
<keyword evidence="6 14" id="KW-0132">Cell division</keyword>
<evidence type="ECO:0000256" key="2">
    <source>
        <dbReference type="ARBA" id="ARBA00004752"/>
    </source>
</evidence>
<dbReference type="SUPFAM" id="SSF53623">
    <property type="entry name" value="MurD-like peptide ligases, catalytic domain"/>
    <property type="match status" value="1"/>
</dbReference>
<keyword evidence="10 14" id="KW-0573">Peptidoglycan synthesis</keyword>
<comment type="caution">
    <text evidence="18">The sequence shown here is derived from an EMBL/GenBank/DDBJ whole genome shotgun (WGS) entry which is preliminary data.</text>
</comment>
<comment type="function">
    <text evidence="14">Cell wall formation.</text>
</comment>
<accession>A0ABS1YGP6</accession>
<dbReference type="Proteomes" id="UP000622245">
    <property type="component" value="Unassembled WGS sequence"/>
</dbReference>
<dbReference type="Pfam" id="PF08245">
    <property type="entry name" value="Mur_ligase_M"/>
    <property type="match status" value="1"/>
</dbReference>
<feature type="domain" description="Mur ligase N-terminal catalytic" evidence="15">
    <location>
        <begin position="24"/>
        <end position="119"/>
    </location>
</feature>
<keyword evidence="4 14" id="KW-0963">Cytoplasm</keyword>
<dbReference type="SUPFAM" id="SSF51984">
    <property type="entry name" value="MurCD N-terminal domain"/>
    <property type="match status" value="1"/>
</dbReference>
<evidence type="ECO:0000259" key="17">
    <source>
        <dbReference type="Pfam" id="PF08245"/>
    </source>
</evidence>
<comment type="subcellular location">
    <subcellularLocation>
        <location evidence="1 14">Cytoplasm</location>
    </subcellularLocation>
</comment>
<keyword evidence="5 14" id="KW-0436">Ligase</keyword>
<dbReference type="GO" id="GO:0008763">
    <property type="term" value="F:UDP-N-acetylmuramate-L-alanine ligase activity"/>
    <property type="evidence" value="ECO:0007669"/>
    <property type="project" value="UniProtKB-EC"/>
</dbReference>
<organism evidence="18 19">
    <name type="scientific">Micromonospora tarensis</name>
    <dbReference type="NCBI Taxonomy" id="2806100"/>
    <lineage>
        <taxon>Bacteria</taxon>
        <taxon>Bacillati</taxon>
        <taxon>Actinomycetota</taxon>
        <taxon>Actinomycetes</taxon>
        <taxon>Micromonosporales</taxon>
        <taxon>Micromonosporaceae</taxon>
        <taxon>Micromonospora</taxon>
    </lineage>
</organism>
<keyword evidence="8 14" id="KW-0067">ATP-binding</keyword>
<comment type="similarity">
    <text evidence="14">Belongs to the MurCDEF family.</text>
</comment>
<evidence type="ECO:0000256" key="9">
    <source>
        <dbReference type="ARBA" id="ARBA00022960"/>
    </source>
</evidence>
<evidence type="ECO:0000256" key="8">
    <source>
        <dbReference type="ARBA" id="ARBA00022840"/>
    </source>
</evidence>
<dbReference type="InterPro" id="IPR004101">
    <property type="entry name" value="Mur_ligase_C"/>
</dbReference>
<feature type="domain" description="Mur ligase central" evidence="17">
    <location>
        <begin position="124"/>
        <end position="307"/>
    </location>
</feature>
<keyword evidence="9 14" id="KW-0133">Cell shape</keyword>